<keyword evidence="1" id="KW-1133">Transmembrane helix</keyword>
<gene>
    <name evidence="2" type="ORF">TTRE_0000680601</name>
</gene>
<accession>A0A077ZFY9</accession>
<organism evidence="2 3">
    <name type="scientific">Trichuris trichiura</name>
    <name type="common">Whipworm</name>
    <name type="synonym">Trichocephalus trichiurus</name>
    <dbReference type="NCBI Taxonomy" id="36087"/>
    <lineage>
        <taxon>Eukaryota</taxon>
        <taxon>Metazoa</taxon>
        <taxon>Ecdysozoa</taxon>
        <taxon>Nematoda</taxon>
        <taxon>Enoplea</taxon>
        <taxon>Dorylaimia</taxon>
        <taxon>Trichinellida</taxon>
        <taxon>Trichuridae</taxon>
        <taxon>Trichuris</taxon>
    </lineage>
</organism>
<evidence type="ECO:0000313" key="3">
    <source>
        <dbReference type="Proteomes" id="UP000030665"/>
    </source>
</evidence>
<feature type="transmembrane region" description="Helical" evidence="1">
    <location>
        <begin position="62"/>
        <end position="84"/>
    </location>
</feature>
<proteinExistence type="predicted"/>
<evidence type="ECO:0000313" key="2">
    <source>
        <dbReference type="EMBL" id="CDW58488.1"/>
    </source>
</evidence>
<reference evidence="2" key="1">
    <citation type="submission" date="2014-01" db="EMBL/GenBank/DDBJ databases">
        <authorList>
            <person name="Aslett M."/>
        </authorList>
    </citation>
    <scope>NUCLEOTIDE SEQUENCE</scope>
</reference>
<dbReference type="OrthoDB" id="10396042at2759"/>
<dbReference type="Proteomes" id="UP000030665">
    <property type="component" value="Unassembled WGS sequence"/>
</dbReference>
<feature type="transmembrane region" description="Helical" evidence="1">
    <location>
        <begin position="35"/>
        <end position="55"/>
    </location>
</feature>
<dbReference type="AlphaFoldDB" id="A0A077ZFY9"/>
<feature type="transmembrane region" description="Helical" evidence="1">
    <location>
        <begin position="211"/>
        <end position="235"/>
    </location>
</feature>
<feature type="transmembrane region" description="Helical" evidence="1">
    <location>
        <begin position="138"/>
        <end position="154"/>
    </location>
</feature>
<feature type="non-terminal residue" evidence="2">
    <location>
        <position position="1"/>
    </location>
</feature>
<sequence>TETNSTHTPLSKRQTVVAYPQETGQSIVAGVSDLLYWKSITNSLLAFSMGVMLVLVLEQISLLCFMGYLCLFNTAFALIIRSAVGLDEEVPDHRSVEVVSNVQVLERADVEFVDSSILFFEQKYKSVVHNLLHGDVKFLFKWIFFLFFSAVICTETPQQWIRLFENIDYSDKQSFTVIAGVIALFTLPYGSKRFNISFERVFNETWEFCVIGWLLGGAMAFVTGKLLTMIASYILRKMNSNRYERQGA</sequence>
<name>A0A077ZFY9_TRITR</name>
<protein>
    <submittedName>
        <fullName evidence="2">Uncharacterized protein</fullName>
    </submittedName>
</protein>
<reference evidence="2" key="2">
    <citation type="submission" date="2014-03" db="EMBL/GenBank/DDBJ databases">
        <title>The whipworm genome and dual-species transcriptomics of an intimate host-pathogen interaction.</title>
        <authorList>
            <person name="Foth B.J."/>
            <person name="Tsai I.J."/>
            <person name="Reid A.J."/>
            <person name="Bancroft A.J."/>
            <person name="Nichol S."/>
            <person name="Tracey A."/>
            <person name="Holroyd N."/>
            <person name="Cotton J.A."/>
            <person name="Stanley E.J."/>
            <person name="Zarowiecki M."/>
            <person name="Liu J.Z."/>
            <person name="Huckvale T."/>
            <person name="Cooper P.J."/>
            <person name="Grencis R.K."/>
            <person name="Berriman M."/>
        </authorList>
    </citation>
    <scope>NUCLEOTIDE SEQUENCE [LARGE SCALE GENOMIC DNA]</scope>
</reference>
<keyword evidence="1" id="KW-0472">Membrane</keyword>
<evidence type="ECO:0000256" key="1">
    <source>
        <dbReference type="SAM" id="Phobius"/>
    </source>
</evidence>
<feature type="transmembrane region" description="Helical" evidence="1">
    <location>
        <begin position="175"/>
        <end position="191"/>
    </location>
</feature>
<dbReference type="EMBL" id="HG806351">
    <property type="protein sequence ID" value="CDW58488.1"/>
    <property type="molecule type" value="Genomic_DNA"/>
</dbReference>
<keyword evidence="3" id="KW-1185">Reference proteome</keyword>
<keyword evidence="1" id="KW-0812">Transmembrane</keyword>